<dbReference type="KEGG" id="mnt:21410248"/>
<proteinExistence type="predicted"/>
<feature type="signal peptide" evidence="2">
    <location>
        <begin position="1"/>
        <end position="23"/>
    </location>
</feature>
<feature type="compositionally biased region" description="Low complexity" evidence="1">
    <location>
        <begin position="72"/>
        <end position="83"/>
    </location>
</feature>
<evidence type="ECO:0000313" key="3">
    <source>
        <dbReference type="EMBL" id="EXB82462.1"/>
    </source>
</evidence>
<keyword evidence="4" id="KW-1185">Reference proteome</keyword>
<dbReference type="AlphaFoldDB" id="W9RCC8"/>
<dbReference type="Proteomes" id="UP000030645">
    <property type="component" value="Unassembled WGS sequence"/>
</dbReference>
<gene>
    <name evidence="3" type="ORF">L484_027637</name>
</gene>
<reference evidence="4" key="1">
    <citation type="submission" date="2013-01" db="EMBL/GenBank/DDBJ databases">
        <title>Draft Genome Sequence of a Mulberry Tree, Morus notabilis C.K. Schneid.</title>
        <authorList>
            <person name="He N."/>
            <person name="Zhao S."/>
        </authorList>
    </citation>
    <scope>NUCLEOTIDE SEQUENCE</scope>
</reference>
<feature type="chain" id="PRO_5004929438" description="Anther-specific protein BCP1" evidence="2">
    <location>
        <begin position="24"/>
        <end position="105"/>
    </location>
</feature>
<evidence type="ECO:0000256" key="2">
    <source>
        <dbReference type="SAM" id="SignalP"/>
    </source>
</evidence>
<dbReference type="eggNOG" id="ENOG502SC26">
    <property type="taxonomic scope" value="Eukaryota"/>
</dbReference>
<name>W9RCC8_9ROSA</name>
<dbReference type="EMBL" id="KE344869">
    <property type="protein sequence ID" value="EXB82462.1"/>
    <property type="molecule type" value="Genomic_DNA"/>
</dbReference>
<evidence type="ECO:0000256" key="1">
    <source>
        <dbReference type="SAM" id="MobiDB-lite"/>
    </source>
</evidence>
<evidence type="ECO:0008006" key="5">
    <source>
        <dbReference type="Google" id="ProtNLM"/>
    </source>
</evidence>
<evidence type="ECO:0000313" key="4">
    <source>
        <dbReference type="Proteomes" id="UP000030645"/>
    </source>
</evidence>
<organism evidence="3 4">
    <name type="scientific">Morus notabilis</name>
    <dbReference type="NCBI Taxonomy" id="981085"/>
    <lineage>
        <taxon>Eukaryota</taxon>
        <taxon>Viridiplantae</taxon>
        <taxon>Streptophyta</taxon>
        <taxon>Embryophyta</taxon>
        <taxon>Tracheophyta</taxon>
        <taxon>Spermatophyta</taxon>
        <taxon>Magnoliopsida</taxon>
        <taxon>eudicotyledons</taxon>
        <taxon>Gunneridae</taxon>
        <taxon>Pentapetalae</taxon>
        <taxon>rosids</taxon>
        <taxon>fabids</taxon>
        <taxon>Rosales</taxon>
        <taxon>Moraceae</taxon>
        <taxon>Moreae</taxon>
        <taxon>Morus</taxon>
    </lineage>
</organism>
<keyword evidence="2" id="KW-0732">Signal</keyword>
<sequence>MARPNIVVVLALLLFAVAGLASAETPDADAAVPSFGPSSDDLIGNSDEGISSHEDEVVEAPVGGPAPPGAFPPTAEAPGSHSGASAIDVSAVAGVAVAAVAGYFF</sequence>
<feature type="region of interest" description="Disordered" evidence="1">
    <location>
        <begin position="25"/>
        <end position="83"/>
    </location>
</feature>
<accession>W9RCC8</accession>
<protein>
    <recommendedName>
        <fullName evidence="5">Anther-specific protein BCP1</fullName>
    </recommendedName>
</protein>